<dbReference type="Proteomes" id="UP000030764">
    <property type="component" value="Unassembled WGS sequence"/>
</dbReference>
<name>A0A085MLS8_9BILA</name>
<evidence type="ECO:0000313" key="1">
    <source>
        <dbReference type="EMBL" id="KFD58174.1"/>
    </source>
</evidence>
<dbReference type="AlphaFoldDB" id="A0A085MLS8"/>
<keyword evidence="2" id="KW-1185">Reference proteome</keyword>
<gene>
    <name evidence="1" type="ORF">M513_00937</name>
</gene>
<protein>
    <submittedName>
        <fullName evidence="1">Uncharacterized protein</fullName>
    </submittedName>
</protein>
<evidence type="ECO:0000313" key="2">
    <source>
        <dbReference type="Proteomes" id="UP000030764"/>
    </source>
</evidence>
<dbReference type="EMBL" id="KL363185">
    <property type="protein sequence ID" value="KFD58174.1"/>
    <property type="molecule type" value="Genomic_DNA"/>
</dbReference>
<proteinExistence type="predicted"/>
<accession>A0A085MLS8</accession>
<reference evidence="1 2" key="1">
    <citation type="journal article" date="2014" name="Nat. Genet.">
        <title>Genome and transcriptome of the porcine whipworm Trichuris suis.</title>
        <authorList>
            <person name="Jex A.R."/>
            <person name="Nejsum P."/>
            <person name="Schwarz E.M."/>
            <person name="Hu L."/>
            <person name="Young N.D."/>
            <person name="Hall R.S."/>
            <person name="Korhonen P.K."/>
            <person name="Liao S."/>
            <person name="Thamsborg S."/>
            <person name="Xia J."/>
            <person name="Xu P."/>
            <person name="Wang S."/>
            <person name="Scheerlinck J.P."/>
            <person name="Hofmann A."/>
            <person name="Sternberg P.W."/>
            <person name="Wang J."/>
            <person name="Gasser R.B."/>
        </authorList>
    </citation>
    <scope>NUCLEOTIDE SEQUENCE [LARGE SCALE GENOMIC DNA]</scope>
    <source>
        <strain evidence="1">DCEP-RM93M</strain>
    </source>
</reference>
<sequence>MEYQDVKDILNCPQDELTTNGLQWKQKEEKRQILMKIRKLLRENWPQLSYQMLYKLLSSGYNGSKTMTVMQKAAG</sequence>
<organism evidence="1 2">
    <name type="scientific">Trichuris suis</name>
    <name type="common">pig whipworm</name>
    <dbReference type="NCBI Taxonomy" id="68888"/>
    <lineage>
        <taxon>Eukaryota</taxon>
        <taxon>Metazoa</taxon>
        <taxon>Ecdysozoa</taxon>
        <taxon>Nematoda</taxon>
        <taxon>Enoplea</taxon>
        <taxon>Dorylaimia</taxon>
        <taxon>Trichinellida</taxon>
        <taxon>Trichuridae</taxon>
        <taxon>Trichuris</taxon>
    </lineage>
</organism>